<dbReference type="GO" id="GO:0018786">
    <property type="term" value="F:haloalkane dehalogenase activity"/>
    <property type="evidence" value="ECO:0007669"/>
    <property type="project" value="UniProtKB-UniRule"/>
</dbReference>
<comment type="caution">
    <text evidence="8">The sequence shown here is derived from an EMBL/GenBank/DDBJ whole genome shotgun (WGS) entry which is preliminary data.</text>
</comment>
<evidence type="ECO:0000256" key="6">
    <source>
        <dbReference type="HAMAP-Rule" id="MF_01231"/>
    </source>
</evidence>
<comment type="function">
    <text evidence="6">Catalyzes hydrolytic cleavage of carbon-halogen bonds in halogenated aliphatic compounds, leading to the formation of the corresponding primary alcohols, halide ions and protons.</text>
</comment>
<comment type="similarity">
    <text evidence="1 6">Belongs to the haloalkane dehalogenase family. Type 2 subfamily.</text>
</comment>
<evidence type="ECO:0000256" key="4">
    <source>
        <dbReference type="ARBA" id="ARBA00022801"/>
    </source>
</evidence>
<dbReference type="Pfam" id="PF00561">
    <property type="entry name" value="Abhydrolase_1"/>
    <property type="match status" value="1"/>
</dbReference>
<protein>
    <recommendedName>
        <fullName evidence="5 6">Haloalkane dehalogenase</fullName>
        <ecNumber evidence="3 6">3.8.1.5</ecNumber>
    </recommendedName>
</protein>
<evidence type="ECO:0000313" key="8">
    <source>
        <dbReference type="EMBL" id="ETX05097.1"/>
    </source>
</evidence>
<evidence type="ECO:0000256" key="2">
    <source>
        <dbReference type="ARBA" id="ARBA00011245"/>
    </source>
</evidence>
<dbReference type="InterPro" id="IPR050266">
    <property type="entry name" value="AB_hydrolase_sf"/>
</dbReference>
<dbReference type="PANTHER" id="PTHR43798:SF24">
    <property type="entry name" value="CIS-3-ALKYL-4-ALKYLOXETAN-2-ONE DECARBOXYLASE"/>
    <property type="match status" value="1"/>
</dbReference>
<dbReference type="InterPro" id="IPR029058">
    <property type="entry name" value="AB_hydrolase_fold"/>
</dbReference>
<dbReference type="InterPro" id="IPR023594">
    <property type="entry name" value="Haloalkane_dehalogenase_2"/>
</dbReference>
<dbReference type="HOGENOM" id="CLU_020336_13_3_7"/>
<feature type="active site" description="Proton acceptor" evidence="6">
    <location>
        <position position="271"/>
    </location>
</feature>
<name>W4M626_9BACT</name>
<dbReference type="PANTHER" id="PTHR43798">
    <property type="entry name" value="MONOACYLGLYCEROL LIPASE"/>
    <property type="match status" value="1"/>
</dbReference>
<organism evidence="8 9">
    <name type="scientific">Candidatus Entotheonella gemina</name>
    <dbReference type="NCBI Taxonomy" id="1429439"/>
    <lineage>
        <taxon>Bacteria</taxon>
        <taxon>Pseudomonadati</taxon>
        <taxon>Nitrospinota/Tectimicrobiota group</taxon>
        <taxon>Candidatus Tectimicrobiota</taxon>
        <taxon>Candidatus Entotheonellia</taxon>
        <taxon>Candidatus Entotheonellales</taxon>
        <taxon>Candidatus Entotheonellaceae</taxon>
        <taxon>Candidatus Entotheonella</taxon>
    </lineage>
</organism>
<evidence type="ECO:0000256" key="3">
    <source>
        <dbReference type="ARBA" id="ARBA00012065"/>
    </source>
</evidence>
<dbReference type="EC" id="3.8.1.5" evidence="3 6"/>
<dbReference type="SUPFAM" id="SSF53474">
    <property type="entry name" value="alpha/beta-Hydrolases"/>
    <property type="match status" value="1"/>
</dbReference>
<dbReference type="GO" id="GO:0016020">
    <property type="term" value="C:membrane"/>
    <property type="evidence" value="ECO:0007669"/>
    <property type="project" value="TreeGrafter"/>
</dbReference>
<dbReference type="Proteomes" id="UP000019140">
    <property type="component" value="Unassembled WGS sequence"/>
</dbReference>
<dbReference type="InterPro" id="IPR000639">
    <property type="entry name" value="Epox_hydrolase-like"/>
</dbReference>
<dbReference type="PRINTS" id="PR00412">
    <property type="entry name" value="EPOXHYDRLASE"/>
</dbReference>
<keyword evidence="9" id="KW-1185">Reference proteome</keyword>
<comment type="subunit">
    <text evidence="2 6">Monomer.</text>
</comment>
<gene>
    <name evidence="6" type="primary">dhaA</name>
    <name evidence="8" type="ORF">ETSY2_24970</name>
</gene>
<dbReference type="PATRIC" id="fig|1429439.4.peg.4238"/>
<feature type="domain" description="AB hydrolase-1" evidence="7">
    <location>
        <begin position="30"/>
        <end position="154"/>
    </location>
</feature>
<evidence type="ECO:0000256" key="1">
    <source>
        <dbReference type="ARBA" id="ARBA00007213"/>
    </source>
</evidence>
<proteinExistence type="inferred from homology"/>
<accession>W4M626</accession>
<evidence type="ECO:0000313" key="9">
    <source>
        <dbReference type="Proteomes" id="UP000019140"/>
    </source>
</evidence>
<dbReference type="Gene3D" id="3.40.50.1820">
    <property type="entry name" value="alpha/beta hydrolase"/>
    <property type="match status" value="1"/>
</dbReference>
<keyword evidence="4 6" id="KW-0378">Hydrolase</keyword>
<dbReference type="AlphaFoldDB" id="W4M626"/>
<dbReference type="NCBIfam" id="NF002938">
    <property type="entry name" value="PRK03592.1"/>
    <property type="match status" value="1"/>
</dbReference>
<dbReference type="HAMAP" id="MF_01231">
    <property type="entry name" value="Haloalk_dehal_type2"/>
    <property type="match status" value="1"/>
</dbReference>
<dbReference type="ESTHER" id="9delt-w4lkq9">
    <property type="family name" value="Haloalkane_dehalogenase-HLD2"/>
</dbReference>
<evidence type="ECO:0000256" key="5">
    <source>
        <dbReference type="ARBA" id="ARBA00040785"/>
    </source>
</evidence>
<reference evidence="8 9" key="1">
    <citation type="journal article" date="2014" name="Nature">
        <title>An environmental bacterial taxon with a large and distinct metabolic repertoire.</title>
        <authorList>
            <person name="Wilson M.C."/>
            <person name="Mori T."/>
            <person name="Ruckert C."/>
            <person name="Uria A.R."/>
            <person name="Helf M.J."/>
            <person name="Takada K."/>
            <person name="Gernert C."/>
            <person name="Steffens U.A."/>
            <person name="Heycke N."/>
            <person name="Schmitt S."/>
            <person name="Rinke C."/>
            <person name="Helfrich E.J."/>
            <person name="Brachmann A.O."/>
            <person name="Gurgui C."/>
            <person name="Wakimoto T."/>
            <person name="Kracht M."/>
            <person name="Crusemann M."/>
            <person name="Hentschel U."/>
            <person name="Abe I."/>
            <person name="Matsunaga S."/>
            <person name="Kalinowski J."/>
            <person name="Takeyama H."/>
            <person name="Piel J."/>
        </authorList>
    </citation>
    <scope>NUCLEOTIDE SEQUENCE [LARGE SCALE GENOMIC DNA]</scope>
    <source>
        <strain evidence="9">TSY2</strain>
    </source>
</reference>
<dbReference type="InterPro" id="IPR000073">
    <property type="entry name" value="AB_hydrolase_1"/>
</dbReference>
<comment type="catalytic activity">
    <reaction evidence="6">
        <text>1-haloalkane + H2O = a halide anion + a primary alcohol + H(+)</text>
        <dbReference type="Rhea" id="RHEA:19081"/>
        <dbReference type="ChEBI" id="CHEBI:15377"/>
        <dbReference type="ChEBI" id="CHEBI:15378"/>
        <dbReference type="ChEBI" id="CHEBI:15734"/>
        <dbReference type="ChEBI" id="CHEBI:16042"/>
        <dbReference type="ChEBI" id="CHEBI:18060"/>
        <dbReference type="EC" id="3.8.1.5"/>
    </reaction>
</comment>
<sequence>MISADERYTKKQAAILGRTMAYVDEGSGDPILFLHGNPTSSYLWCNIMPHLEGLGRCIAPDLIGMGDSDKLPQSGPGSYRFVEHRTYLDGLLAHLGVTQNVVLVVHDWGSALGFDWGNRHRDAIQGYAYMESLVRPVTWDEWPEAATKVFQGFRSPAGEEMVMEKNVFVERVLPGSVLRQMTEAEMAVYRRPYVNAGEDRRPTLTWPREIPIEGEPADVVAIVQDYSAWLSTSDVAKLFINADPGAILTGPQREFCRTWPNQEEVTVQGSHFIQEDSPDDIGTAIADFVKRLRG</sequence>
<feature type="active site" description="Nucleophile" evidence="6">
    <location>
        <position position="107"/>
    </location>
</feature>
<dbReference type="EMBL" id="AZHX01001045">
    <property type="protein sequence ID" value="ETX05097.1"/>
    <property type="molecule type" value="Genomic_DNA"/>
</dbReference>
<evidence type="ECO:0000259" key="7">
    <source>
        <dbReference type="Pfam" id="PF00561"/>
    </source>
</evidence>
<feature type="active site" description="Proton donor" evidence="6">
    <location>
        <position position="131"/>
    </location>
</feature>